<evidence type="ECO:0000259" key="6">
    <source>
        <dbReference type="Pfam" id="PF23598"/>
    </source>
</evidence>
<keyword evidence="3" id="KW-0611">Plant defense</keyword>
<dbReference type="SUPFAM" id="SSF52047">
    <property type="entry name" value="RNI-like"/>
    <property type="match status" value="1"/>
</dbReference>
<feature type="domain" description="Disease resistance R13L4/SHOC-2-like LRR" evidence="6">
    <location>
        <begin position="609"/>
        <end position="702"/>
    </location>
</feature>
<accession>A0A2K1JKM8</accession>
<keyword evidence="1" id="KW-0433">Leucine-rich repeat</keyword>
<feature type="domain" description="Disease resistance R13L4/SHOC-2-like LRR" evidence="6">
    <location>
        <begin position="354"/>
        <end position="463"/>
    </location>
</feature>
<dbReference type="SUPFAM" id="SSF52540">
    <property type="entry name" value="P-loop containing nucleoside triphosphate hydrolases"/>
    <property type="match status" value="1"/>
</dbReference>
<dbReference type="InterPro" id="IPR003591">
    <property type="entry name" value="Leu-rich_rpt_typical-subtyp"/>
</dbReference>
<dbReference type="Pfam" id="PF00931">
    <property type="entry name" value="NB-ARC"/>
    <property type="match status" value="1"/>
</dbReference>
<feature type="domain" description="NB-ARC" evidence="4">
    <location>
        <begin position="23"/>
        <end position="168"/>
    </location>
</feature>
<dbReference type="InterPro" id="IPR027417">
    <property type="entry name" value="P-loop_NTPase"/>
</dbReference>
<protein>
    <submittedName>
        <fullName evidence="7 8">Uncharacterized protein</fullName>
    </submittedName>
</protein>
<evidence type="ECO:0000256" key="3">
    <source>
        <dbReference type="ARBA" id="ARBA00022821"/>
    </source>
</evidence>
<dbReference type="Proteomes" id="UP000006727">
    <property type="component" value="Chromosome 13"/>
</dbReference>
<proteinExistence type="predicted"/>
<reference evidence="7 9" key="2">
    <citation type="journal article" date="2018" name="Plant J.">
        <title>The Physcomitrella patens chromosome-scale assembly reveals moss genome structure and evolution.</title>
        <authorList>
            <person name="Lang D."/>
            <person name="Ullrich K.K."/>
            <person name="Murat F."/>
            <person name="Fuchs J."/>
            <person name="Jenkins J."/>
            <person name="Haas F.B."/>
            <person name="Piednoel M."/>
            <person name="Gundlach H."/>
            <person name="Van Bel M."/>
            <person name="Meyberg R."/>
            <person name="Vives C."/>
            <person name="Morata J."/>
            <person name="Symeonidi A."/>
            <person name="Hiss M."/>
            <person name="Muchero W."/>
            <person name="Kamisugi Y."/>
            <person name="Saleh O."/>
            <person name="Blanc G."/>
            <person name="Decker E.L."/>
            <person name="van Gessel N."/>
            <person name="Grimwood J."/>
            <person name="Hayes R.D."/>
            <person name="Graham S.W."/>
            <person name="Gunter L.E."/>
            <person name="McDaniel S.F."/>
            <person name="Hoernstein S.N.W."/>
            <person name="Larsson A."/>
            <person name="Li F.W."/>
            <person name="Perroud P.F."/>
            <person name="Phillips J."/>
            <person name="Ranjan P."/>
            <person name="Rokshar D.S."/>
            <person name="Rothfels C.J."/>
            <person name="Schneider L."/>
            <person name="Shu S."/>
            <person name="Stevenson D.W."/>
            <person name="Thummler F."/>
            <person name="Tillich M."/>
            <person name="Villarreal Aguilar J.C."/>
            <person name="Widiez T."/>
            <person name="Wong G.K."/>
            <person name="Wymore A."/>
            <person name="Zhang Y."/>
            <person name="Zimmer A.D."/>
            <person name="Quatrano R.S."/>
            <person name="Mayer K.F.X."/>
            <person name="Goodstein D."/>
            <person name="Casacuberta J.M."/>
            <person name="Vandepoele K."/>
            <person name="Reski R."/>
            <person name="Cuming A.C."/>
            <person name="Tuskan G.A."/>
            <person name="Maumus F."/>
            <person name="Salse J."/>
            <person name="Schmutz J."/>
            <person name="Rensing S.A."/>
        </authorList>
    </citation>
    <scope>NUCLEOTIDE SEQUENCE [LARGE SCALE GENOMIC DNA]</scope>
    <source>
        <strain evidence="8 9">cv. Gransden 2004</strain>
    </source>
</reference>
<dbReference type="Gene3D" id="1.10.8.430">
    <property type="entry name" value="Helical domain of apoptotic protease-activating factors"/>
    <property type="match status" value="1"/>
</dbReference>
<evidence type="ECO:0000256" key="1">
    <source>
        <dbReference type="ARBA" id="ARBA00022614"/>
    </source>
</evidence>
<evidence type="ECO:0000313" key="8">
    <source>
        <dbReference type="EnsemblPlants" id="Pp3c13_3150V3.1"/>
    </source>
</evidence>
<dbReference type="Gene3D" id="1.10.10.10">
    <property type="entry name" value="Winged helix-like DNA-binding domain superfamily/Winged helix DNA-binding domain"/>
    <property type="match status" value="1"/>
</dbReference>
<dbReference type="GO" id="GO:0043531">
    <property type="term" value="F:ADP binding"/>
    <property type="evidence" value="ECO:0007669"/>
    <property type="project" value="InterPro"/>
</dbReference>
<sequence length="772" mass="86496">MVEEEVLGRNQCLLQISNLCISKVKALCLVGMGGIGKTTIAKTTLNNVKHMYDASCFIECDESTSDCYQSLCHILEQLKVEAKPKDLKESQKMLKLFLSRKRVIIVFDNVINQNQIEDVVPMDDLFSMSGSTLIVTTQNGEVMEHCGIELCKINIEELDEETRLRLFITHSCGHEGKLPNELVEVGKKIVKACNGLPLSLKVMGAYLRDKKRLRCWERAFQRLKRGRELDGDEKNSDYKIWNILRVSFDNLRVEEKKMFLDICCFFNNDVFLEGMLKERALRIWSNIEEKRAKEDMEYTLNTLINQSLIKVHKYGVIRVHDQLRDMGRKIVETEIEYTNTRMWNMNEEVSDGINEKLGNLTSLTTLYLEYCSSLTSLPNELGNLTSLTTFDLRGCSRFTSLPNELGNLTSLTTLNMEWCSSLTSLPNELGNLTSLTTLYLEYCSSLTSLLNELGNLTSLTTFDLRGCSRLTSLPNELGNLTSLTTLNMEWCSRLTSLPNELGNLTSLTTLNMEWCSSLTSLPNELGNLTSLTTLNMEWCSSLTSLPNELGNLTSLSTFDLRGCSSLTSLPNELGNLNSLTTSHMIGCSSLTSLPNELDNLTSLTTLKLNGLTSLPIELGNLTSLTTFDIRMCSSLTSLPNELGNLTSLTSLKMNGCKSLTSLLNELDNLTYLTTLSMNGCSSLTSLLNELGNLTSLTTLYLRYCKSLTSLPNKLDNLTCLTTFDIRGCLSLTSFCSSLALLLKELTTFGISNYSQLTSFLEELDMFNFLINF</sequence>
<dbReference type="Gramene" id="Pp3c13_3150V3.1">
    <property type="protein sequence ID" value="Pp3c13_3150V3.1"/>
    <property type="gene ID" value="Pp3c13_3150"/>
</dbReference>
<feature type="domain" description="Disease resistance protein Roq1-like winged-helix" evidence="5">
    <location>
        <begin position="253"/>
        <end position="332"/>
    </location>
</feature>
<reference evidence="7 9" key="1">
    <citation type="journal article" date="2008" name="Science">
        <title>The Physcomitrella genome reveals evolutionary insights into the conquest of land by plants.</title>
        <authorList>
            <person name="Rensing S."/>
            <person name="Lang D."/>
            <person name="Zimmer A."/>
            <person name="Terry A."/>
            <person name="Salamov A."/>
            <person name="Shapiro H."/>
            <person name="Nishiyama T."/>
            <person name="Perroud P.-F."/>
            <person name="Lindquist E."/>
            <person name="Kamisugi Y."/>
            <person name="Tanahashi T."/>
            <person name="Sakakibara K."/>
            <person name="Fujita T."/>
            <person name="Oishi K."/>
            <person name="Shin-I T."/>
            <person name="Kuroki Y."/>
            <person name="Toyoda A."/>
            <person name="Suzuki Y."/>
            <person name="Hashimoto A."/>
            <person name="Yamaguchi K."/>
            <person name="Sugano A."/>
            <person name="Kohara Y."/>
            <person name="Fujiyama A."/>
            <person name="Anterola A."/>
            <person name="Aoki S."/>
            <person name="Ashton N."/>
            <person name="Barbazuk W.B."/>
            <person name="Barker E."/>
            <person name="Bennetzen J."/>
            <person name="Bezanilla M."/>
            <person name="Blankenship R."/>
            <person name="Cho S.H."/>
            <person name="Dutcher S."/>
            <person name="Estelle M."/>
            <person name="Fawcett J.A."/>
            <person name="Gundlach H."/>
            <person name="Hanada K."/>
            <person name="Heyl A."/>
            <person name="Hicks K.A."/>
            <person name="Hugh J."/>
            <person name="Lohr M."/>
            <person name="Mayer K."/>
            <person name="Melkozernov A."/>
            <person name="Murata T."/>
            <person name="Nelson D."/>
            <person name="Pils B."/>
            <person name="Prigge M."/>
            <person name="Reiss B."/>
            <person name="Renner T."/>
            <person name="Rombauts S."/>
            <person name="Rushton P."/>
            <person name="Sanderfoot A."/>
            <person name="Schween G."/>
            <person name="Shiu S.-H."/>
            <person name="Stueber K."/>
            <person name="Theodoulou F.L."/>
            <person name="Tu H."/>
            <person name="Van de Peer Y."/>
            <person name="Verrier P.J."/>
            <person name="Waters E."/>
            <person name="Wood A."/>
            <person name="Yang L."/>
            <person name="Cove D."/>
            <person name="Cuming A."/>
            <person name="Hasebe M."/>
            <person name="Lucas S."/>
            <person name="Mishler D.B."/>
            <person name="Reski R."/>
            <person name="Grigoriev I."/>
            <person name="Quatrano R.S."/>
            <person name="Boore J.L."/>
        </authorList>
    </citation>
    <scope>NUCLEOTIDE SEQUENCE [LARGE SCALE GENOMIC DNA]</scope>
    <source>
        <strain evidence="8 9">cv. Gransden 2004</strain>
    </source>
</reference>
<dbReference type="Pfam" id="PF23282">
    <property type="entry name" value="WHD_ROQ1"/>
    <property type="match status" value="1"/>
</dbReference>
<dbReference type="EnsemblPlants" id="Pp3c13_3150V3.1">
    <property type="protein sequence ID" value="Pp3c13_3150V3.1"/>
    <property type="gene ID" value="Pp3c13_3150"/>
</dbReference>
<evidence type="ECO:0000313" key="7">
    <source>
        <dbReference type="EMBL" id="PNR42079.1"/>
    </source>
</evidence>
<dbReference type="InterPro" id="IPR058192">
    <property type="entry name" value="WHD_ROQ1-like"/>
</dbReference>
<dbReference type="Gene3D" id="3.80.10.10">
    <property type="entry name" value="Ribonuclease Inhibitor"/>
    <property type="match status" value="2"/>
</dbReference>
<dbReference type="STRING" id="3218.A0A2K1JKM8"/>
<dbReference type="SMART" id="SM00369">
    <property type="entry name" value="LRR_TYP"/>
    <property type="match status" value="7"/>
</dbReference>
<dbReference type="GO" id="GO:0006952">
    <property type="term" value="P:defense response"/>
    <property type="evidence" value="ECO:0007669"/>
    <property type="project" value="UniProtKB-KW"/>
</dbReference>
<dbReference type="EMBL" id="ABEU02000013">
    <property type="protein sequence ID" value="PNR42079.1"/>
    <property type="molecule type" value="Genomic_DNA"/>
</dbReference>
<evidence type="ECO:0000259" key="5">
    <source>
        <dbReference type="Pfam" id="PF23282"/>
    </source>
</evidence>
<evidence type="ECO:0000259" key="4">
    <source>
        <dbReference type="Pfam" id="PF00931"/>
    </source>
</evidence>
<reference evidence="8" key="3">
    <citation type="submission" date="2020-12" db="UniProtKB">
        <authorList>
            <consortium name="EnsemblPlants"/>
        </authorList>
    </citation>
    <scope>IDENTIFICATION</scope>
</reference>
<dbReference type="AlphaFoldDB" id="A0A2K1JKM8"/>
<organism evidence="7">
    <name type="scientific">Physcomitrium patens</name>
    <name type="common">Spreading-leaved earth moss</name>
    <name type="synonym">Physcomitrella patens</name>
    <dbReference type="NCBI Taxonomy" id="3218"/>
    <lineage>
        <taxon>Eukaryota</taxon>
        <taxon>Viridiplantae</taxon>
        <taxon>Streptophyta</taxon>
        <taxon>Embryophyta</taxon>
        <taxon>Bryophyta</taxon>
        <taxon>Bryophytina</taxon>
        <taxon>Bryopsida</taxon>
        <taxon>Funariidae</taxon>
        <taxon>Funariales</taxon>
        <taxon>Funariaceae</taxon>
        <taxon>Physcomitrium</taxon>
    </lineage>
</organism>
<keyword evidence="2" id="KW-0677">Repeat</keyword>
<dbReference type="InterPro" id="IPR036388">
    <property type="entry name" value="WH-like_DNA-bd_sf"/>
</dbReference>
<dbReference type="InterPro" id="IPR055414">
    <property type="entry name" value="LRR_R13L4/SHOC2-like"/>
</dbReference>
<dbReference type="InterPro" id="IPR002182">
    <property type="entry name" value="NB-ARC"/>
</dbReference>
<dbReference type="InterPro" id="IPR032675">
    <property type="entry name" value="LRR_dom_sf"/>
</dbReference>
<dbReference type="PANTHER" id="PTHR36766">
    <property type="entry name" value="PLANT BROAD-SPECTRUM MILDEW RESISTANCE PROTEIN RPW8"/>
    <property type="match status" value="1"/>
</dbReference>
<dbReference type="PANTHER" id="PTHR36766:SF30">
    <property type="entry name" value="TIR-NBS TYPE DISEASE RESISTANCE PROTEIN-RELATED"/>
    <property type="match status" value="1"/>
</dbReference>
<dbReference type="InParanoid" id="A0A2K1JKM8"/>
<dbReference type="Gene3D" id="3.40.50.300">
    <property type="entry name" value="P-loop containing nucleotide triphosphate hydrolases"/>
    <property type="match status" value="1"/>
</dbReference>
<evidence type="ECO:0000313" key="9">
    <source>
        <dbReference type="Proteomes" id="UP000006727"/>
    </source>
</evidence>
<keyword evidence="9" id="KW-1185">Reference proteome</keyword>
<name>A0A2K1JKM8_PHYPA</name>
<dbReference type="PRINTS" id="PR00364">
    <property type="entry name" value="DISEASERSIST"/>
</dbReference>
<gene>
    <name evidence="7" type="ORF">PHYPA_016908</name>
</gene>
<dbReference type="Pfam" id="PF23598">
    <property type="entry name" value="LRR_14"/>
    <property type="match status" value="2"/>
</dbReference>
<dbReference type="SUPFAM" id="SSF52058">
    <property type="entry name" value="L domain-like"/>
    <property type="match status" value="1"/>
</dbReference>
<evidence type="ECO:0000256" key="2">
    <source>
        <dbReference type="ARBA" id="ARBA00022737"/>
    </source>
</evidence>
<dbReference type="InterPro" id="IPR042197">
    <property type="entry name" value="Apaf_helical"/>
</dbReference>